<dbReference type="InterPro" id="IPR050389">
    <property type="entry name" value="LysR-type_TF"/>
</dbReference>
<dbReference type="PANTHER" id="PTHR30118:SF6">
    <property type="entry name" value="HTH-TYPE TRANSCRIPTIONAL REGULATOR LEUO"/>
    <property type="match status" value="1"/>
</dbReference>
<dbReference type="PROSITE" id="PS50931">
    <property type="entry name" value="HTH_LYSR"/>
    <property type="match status" value="1"/>
</dbReference>
<dbReference type="InterPro" id="IPR000847">
    <property type="entry name" value="LysR_HTH_N"/>
</dbReference>
<comment type="caution">
    <text evidence="7">The sequence shown here is derived from an EMBL/GenBank/DDBJ whole genome shotgun (WGS) entry which is preliminary data.</text>
</comment>
<reference evidence="8" key="1">
    <citation type="journal article" date="2019" name="Int. J. Syst. Evol. Microbiol.">
        <title>The Global Catalogue of Microorganisms (GCM) 10K type strain sequencing project: providing services to taxonomists for standard genome sequencing and annotation.</title>
        <authorList>
            <consortium name="The Broad Institute Genomics Platform"/>
            <consortium name="The Broad Institute Genome Sequencing Center for Infectious Disease"/>
            <person name="Wu L."/>
            <person name="Ma J."/>
        </authorList>
    </citation>
    <scope>NUCLEOTIDE SEQUENCE [LARGE SCALE GENOMIC DNA]</scope>
    <source>
        <strain evidence="8">JCM 15503</strain>
    </source>
</reference>
<dbReference type="InterPro" id="IPR036390">
    <property type="entry name" value="WH_DNA-bd_sf"/>
</dbReference>
<evidence type="ECO:0000256" key="4">
    <source>
        <dbReference type="ARBA" id="ARBA00023163"/>
    </source>
</evidence>
<dbReference type="Pfam" id="PF03466">
    <property type="entry name" value="LysR_substrate"/>
    <property type="match status" value="1"/>
</dbReference>
<evidence type="ECO:0000256" key="3">
    <source>
        <dbReference type="ARBA" id="ARBA00023125"/>
    </source>
</evidence>
<keyword evidence="8" id="KW-1185">Reference proteome</keyword>
<comment type="similarity">
    <text evidence="1">Belongs to the LysR transcriptional regulatory family.</text>
</comment>
<evidence type="ECO:0000313" key="8">
    <source>
        <dbReference type="Proteomes" id="UP001500279"/>
    </source>
</evidence>
<dbReference type="SUPFAM" id="SSF46785">
    <property type="entry name" value="Winged helix' DNA-binding domain"/>
    <property type="match status" value="1"/>
</dbReference>
<protein>
    <submittedName>
        <fullName evidence="7">LysR substrate-binding domain-containing protein</fullName>
    </submittedName>
</protein>
<dbReference type="RefSeq" id="WP_231011026.1">
    <property type="nucleotide sequence ID" value="NZ_BAAAEW010000042.1"/>
</dbReference>
<accession>A0ABP3VTA3</accession>
<dbReference type="Pfam" id="PF00126">
    <property type="entry name" value="HTH_1"/>
    <property type="match status" value="1"/>
</dbReference>
<sequence length="335" mass="36683">MSHIIERDFRGVDLNLLVSFLVLVRERSVSRAAAKLFLGQPAVSGALARLRELTGDELLVRTAQGMVPTPRALALADQLAPALESVRGALTESGGFDPSRGERSFRLGMPDWMEAWLMPGVLAEVAQQAPGVRLAVRASDRSRASRMLEAGEMDLGLSVFDPGPAWQRMAALGTRNYRCVYHPDQVKLPPSGRLTRAHFLRLPHLFISYQGDFEGQVDTALAALGAQRRVLYATPHFGSLPGLLARLPAVATVPELLVPGWRQRFGLQAAAPPLKLPDYTLSCVWHARHDGDPALRWLRELLQRSAAALLDGAGDGQQRRQSPATEPRPARRPRA</sequence>
<dbReference type="Gene3D" id="1.10.10.10">
    <property type="entry name" value="Winged helix-like DNA-binding domain superfamily/Winged helix DNA-binding domain"/>
    <property type="match status" value="1"/>
</dbReference>
<dbReference type="InterPro" id="IPR036388">
    <property type="entry name" value="WH-like_DNA-bd_sf"/>
</dbReference>
<dbReference type="EMBL" id="BAAAEW010000042">
    <property type="protein sequence ID" value="GAA0765436.1"/>
    <property type="molecule type" value="Genomic_DNA"/>
</dbReference>
<dbReference type="InterPro" id="IPR005119">
    <property type="entry name" value="LysR_subst-bd"/>
</dbReference>
<gene>
    <name evidence="7" type="ORF">GCM10009107_52570</name>
</gene>
<feature type="region of interest" description="Disordered" evidence="5">
    <location>
        <begin position="310"/>
        <end position="335"/>
    </location>
</feature>
<dbReference type="SUPFAM" id="SSF53850">
    <property type="entry name" value="Periplasmic binding protein-like II"/>
    <property type="match status" value="1"/>
</dbReference>
<evidence type="ECO:0000256" key="1">
    <source>
        <dbReference type="ARBA" id="ARBA00009437"/>
    </source>
</evidence>
<dbReference type="PANTHER" id="PTHR30118">
    <property type="entry name" value="HTH-TYPE TRANSCRIPTIONAL REGULATOR LEUO-RELATED"/>
    <property type="match status" value="1"/>
</dbReference>
<keyword evidence="4" id="KW-0804">Transcription</keyword>
<name>A0ABP3VTA3_9BURK</name>
<dbReference type="CDD" id="cd08464">
    <property type="entry name" value="PBP2_DntR_like_2"/>
    <property type="match status" value="1"/>
</dbReference>
<keyword evidence="2" id="KW-0805">Transcription regulation</keyword>
<evidence type="ECO:0000259" key="6">
    <source>
        <dbReference type="PROSITE" id="PS50931"/>
    </source>
</evidence>
<feature type="domain" description="HTH lysR-type" evidence="6">
    <location>
        <begin position="12"/>
        <end position="69"/>
    </location>
</feature>
<evidence type="ECO:0000256" key="2">
    <source>
        <dbReference type="ARBA" id="ARBA00023015"/>
    </source>
</evidence>
<dbReference type="PRINTS" id="PR00039">
    <property type="entry name" value="HTHLYSR"/>
</dbReference>
<proteinExistence type="inferred from homology"/>
<dbReference type="Gene3D" id="3.40.190.10">
    <property type="entry name" value="Periplasmic binding protein-like II"/>
    <property type="match status" value="2"/>
</dbReference>
<evidence type="ECO:0000313" key="7">
    <source>
        <dbReference type="EMBL" id="GAA0765436.1"/>
    </source>
</evidence>
<organism evidence="7 8">
    <name type="scientific">Ideonella azotifigens</name>
    <dbReference type="NCBI Taxonomy" id="513160"/>
    <lineage>
        <taxon>Bacteria</taxon>
        <taxon>Pseudomonadati</taxon>
        <taxon>Pseudomonadota</taxon>
        <taxon>Betaproteobacteria</taxon>
        <taxon>Burkholderiales</taxon>
        <taxon>Sphaerotilaceae</taxon>
        <taxon>Ideonella</taxon>
    </lineage>
</organism>
<evidence type="ECO:0000256" key="5">
    <source>
        <dbReference type="SAM" id="MobiDB-lite"/>
    </source>
</evidence>
<dbReference type="Proteomes" id="UP001500279">
    <property type="component" value="Unassembled WGS sequence"/>
</dbReference>
<keyword evidence="3" id="KW-0238">DNA-binding</keyword>